<keyword evidence="3" id="KW-0175">Coiled coil</keyword>
<keyword evidence="2" id="KW-0539">Nucleus</keyword>
<name>A0ABR1DG52_NECAM</name>
<evidence type="ECO:0000256" key="1">
    <source>
        <dbReference type="ARBA" id="ARBA00004123"/>
    </source>
</evidence>
<evidence type="ECO:0008006" key="7">
    <source>
        <dbReference type="Google" id="ProtNLM"/>
    </source>
</evidence>
<sequence>MVRAGVRREMTLICPSLHDGNSSSEGLFSVDRKIVCNFTATWPSRRTTPITIRTKRLTVMALRGQRSRDSCAMREEVLLRKLLADGEGTGEERRFQLLNACLRSLRNPNTVSKGEVVKALRLIDSLELSMRKQREIAEMSARQTKEYEEMAERVDKEIAISREKMTQAKKDLTAARLVRKNRKEYALLVGMIDDLPSRAETTRKLEDMQEELAQQQERQQQLEARLSERRNHLHALNIILANFQKLLADEDNELANDAEPGEKKEDGEEDERSQREKSEDTLETPSFLSRSGRCADFQAVIYIVHVLHSRLVNLNQTSVRLKRIRNQMIT</sequence>
<dbReference type="Pfam" id="PF05615">
    <property type="entry name" value="THOC7"/>
    <property type="match status" value="1"/>
</dbReference>
<feature type="region of interest" description="Disordered" evidence="4">
    <location>
        <begin position="255"/>
        <end position="288"/>
    </location>
</feature>
<accession>A0ABR1DG52</accession>
<evidence type="ECO:0000256" key="4">
    <source>
        <dbReference type="SAM" id="MobiDB-lite"/>
    </source>
</evidence>
<reference evidence="5 6" key="1">
    <citation type="submission" date="2023-08" db="EMBL/GenBank/DDBJ databases">
        <title>A Necator americanus chromosomal reference genome.</title>
        <authorList>
            <person name="Ilik V."/>
            <person name="Petrzelkova K.J."/>
            <person name="Pardy F."/>
            <person name="Fuh T."/>
            <person name="Niatou-Singa F.S."/>
            <person name="Gouil Q."/>
            <person name="Baker L."/>
            <person name="Ritchie M.E."/>
            <person name="Jex A.R."/>
            <person name="Gazzola D."/>
            <person name="Li H."/>
            <person name="Toshio Fujiwara R."/>
            <person name="Zhan B."/>
            <person name="Aroian R.V."/>
            <person name="Pafco B."/>
            <person name="Schwarz E.M."/>
        </authorList>
    </citation>
    <scope>NUCLEOTIDE SEQUENCE [LARGE SCALE GENOMIC DNA]</scope>
    <source>
        <strain evidence="5 6">Aroian</strain>
        <tissue evidence="5">Whole animal</tissue>
    </source>
</reference>
<keyword evidence="6" id="KW-1185">Reference proteome</keyword>
<organism evidence="5 6">
    <name type="scientific">Necator americanus</name>
    <name type="common">Human hookworm</name>
    <dbReference type="NCBI Taxonomy" id="51031"/>
    <lineage>
        <taxon>Eukaryota</taxon>
        <taxon>Metazoa</taxon>
        <taxon>Ecdysozoa</taxon>
        <taxon>Nematoda</taxon>
        <taxon>Chromadorea</taxon>
        <taxon>Rhabditida</taxon>
        <taxon>Rhabditina</taxon>
        <taxon>Rhabditomorpha</taxon>
        <taxon>Strongyloidea</taxon>
        <taxon>Ancylostomatidae</taxon>
        <taxon>Bunostominae</taxon>
        <taxon>Necator</taxon>
    </lineage>
</organism>
<dbReference type="EMBL" id="JAVFWL010000004">
    <property type="protein sequence ID" value="KAK6749465.1"/>
    <property type="molecule type" value="Genomic_DNA"/>
</dbReference>
<protein>
    <recommendedName>
        <fullName evidence="7">Tho complex subunit 7</fullName>
    </recommendedName>
</protein>
<feature type="coiled-coil region" evidence="3">
    <location>
        <begin position="198"/>
        <end position="232"/>
    </location>
</feature>
<evidence type="ECO:0000313" key="6">
    <source>
        <dbReference type="Proteomes" id="UP001303046"/>
    </source>
</evidence>
<feature type="compositionally biased region" description="Basic and acidic residues" evidence="4">
    <location>
        <begin position="260"/>
        <end position="280"/>
    </location>
</feature>
<dbReference type="InterPro" id="IPR008501">
    <property type="entry name" value="THOC7/Mft1"/>
</dbReference>
<evidence type="ECO:0000256" key="2">
    <source>
        <dbReference type="ARBA" id="ARBA00023242"/>
    </source>
</evidence>
<comment type="subcellular location">
    <subcellularLocation>
        <location evidence="1">Nucleus</location>
    </subcellularLocation>
</comment>
<dbReference type="Proteomes" id="UP001303046">
    <property type="component" value="Unassembled WGS sequence"/>
</dbReference>
<proteinExistence type="predicted"/>
<evidence type="ECO:0000313" key="5">
    <source>
        <dbReference type="EMBL" id="KAK6749465.1"/>
    </source>
</evidence>
<gene>
    <name evidence="5" type="primary">Necator_chrIV.g15130</name>
    <name evidence="5" type="ORF">RB195_001835</name>
</gene>
<comment type="caution">
    <text evidence="5">The sequence shown here is derived from an EMBL/GenBank/DDBJ whole genome shotgun (WGS) entry which is preliminary data.</text>
</comment>
<evidence type="ECO:0000256" key="3">
    <source>
        <dbReference type="SAM" id="Coils"/>
    </source>
</evidence>